<comment type="subcellular location">
    <subcellularLocation>
        <location evidence="1">Membrane</location>
        <topology evidence="1">Multi-pass membrane protein</topology>
    </subcellularLocation>
</comment>
<dbReference type="Pfam" id="PF07690">
    <property type="entry name" value="MFS_1"/>
    <property type="match status" value="1"/>
</dbReference>
<dbReference type="InterPro" id="IPR036259">
    <property type="entry name" value="MFS_trans_sf"/>
</dbReference>
<reference evidence="7 8" key="1">
    <citation type="submission" date="2024-02" db="EMBL/GenBank/DDBJ databases">
        <title>Expansion and revision of Xanthobacter and proposal of Roseixanthobacter gen. nov.</title>
        <authorList>
            <person name="Soltysiak M.P.M."/>
            <person name="Jalihal A."/>
            <person name="Ory A."/>
            <person name="Chrisophersen C."/>
            <person name="Lee A.D."/>
            <person name="Boulton J."/>
            <person name="Springer M."/>
        </authorList>
    </citation>
    <scope>NUCLEOTIDE SEQUENCE [LARGE SCALE GENOMIC DNA]</scope>
    <source>
        <strain evidence="7 8">23A</strain>
    </source>
</reference>
<dbReference type="InterPro" id="IPR011701">
    <property type="entry name" value="MFS"/>
</dbReference>
<evidence type="ECO:0000313" key="8">
    <source>
        <dbReference type="Proteomes" id="UP001604002"/>
    </source>
</evidence>
<protein>
    <submittedName>
        <fullName evidence="7">MFS transporter</fullName>
    </submittedName>
</protein>
<feature type="transmembrane region" description="Helical" evidence="5">
    <location>
        <begin position="257"/>
        <end position="280"/>
    </location>
</feature>
<dbReference type="InterPro" id="IPR005829">
    <property type="entry name" value="Sugar_transporter_CS"/>
</dbReference>
<evidence type="ECO:0000256" key="2">
    <source>
        <dbReference type="ARBA" id="ARBA00022692"/>
    </source>
</evidence>
<keyword evidence="2 5" id="KW-0812">Transmembrane</keyword>
<dbReference type="CDD" id="cd17365">
    <property type="entry name" value="MFS_PcaK_like"/>
    <property type="match status" value="1"/>
</dbReference>
<evidence type="ECO:0000313" key="7">
    <source>
        <dbReference type="EMBL" id="MFG1372742.1"/>
    </source>
</evidence>
<dbReference type="PROSITE" id="PS00217">
    <property type="entry name" value="SUGAR_TRANSPORT_2"/>
    <property type="match status" value="1"/>
</dbReference>
<evidence type="ECO:0000256" key="5">
    <source>
        <dbReference type="SAM" id="Phobius"/>
    </source>
</evidence>
<evidence type="ECO:0000256" key="1">
    <source>
        <dbReference type="ARBA" id="ARBA00004141"/>
    </source>
</evidence>
<proteinExistence type="predicted"/>
<feature type="domain" description="Major facilitator superfamily (MFS) profile" evidence="6">
    <location>
        <begin position="27"/>
        <end position="441"/>
    </location>
</feature>
<feature type="transmembrane region" description="Helical" evidence="5">
    <location>
        <begin position="412"/>
        <end position="434"/>
    </location>
</feature>
<organism evidence="7 8">
    <name type="scientific">Xanthobacter oligotrophicus</name>
    <dbReference type="NCBI Taxonomy" id="2607286"/>
    <lineage>
        <taxon>Bacteria</taxon>
        <taxon>Pseudomonadati</taxon>
        <taxon>Pseudomonadota</taxon>
        <taxon>Alphaproteobacteria</taxon>
        <taxon>Hyphomicrobiales</taxon>
        <taxon>Xanthobacteraceae</taxon>
        <taxon>Xanthobacter</taxon>
    </lineage>
</organism>
<evidence type="ECO:0000256" key="3">
    <source>
        <dbReference type="ARBA" id="ARBA00022989"/>
    </source>
</evidence>
<feature type="transmembrane region" description="Helical" evidence="5">
    <location>
        <begin position="118"/>
        <end position="139"/>
    </location>
</feature>
<evidence type="ECO:0000256" key="4">
    <source>
        <dbReference type="ARBA" id="ARBA00023136"/>
    </source>
</evidence>
<keyword evidence="8" id="KW-1185">Reference proteome</keyword>
<feature type="transmembrane region" description="Helical" evidence="5">
    <location>
        <begin position="387"/>
        <end position="406"/>
    </location>
</feature>
<dbReference type="PANTHER" id="PTHR23508">
    <property type="entry name" value="CARBOXYLIC ACID TRANSPORTER PROTEIN HOMOLOG"/>
    <property type="match status" value="1"/>
</dbReference>
<evidence type="ECO:0000259" key="6">
    <source>
        <dbReference type="PROSITE" id="PS50850"/>
    </source>
</evidence>
<feature type="transmembrane region" description="Helical" evidence="5">
    <location>
        <begin position="92"/>
        <end position="112"/>
    </location>
</feature>
<feature type="transmembrane region" description="Helical" evidence="5">
    <location>
        <begin position="22"/>
        <end position="48"/>
    </location>
</feature>
<feature type="transmembrane region" description="Helical" evidence="5">
    <location>
        <begin position="326"/>
        <end position="346"/>
    </location>
</feature>
<dbReference type="PROSITE" id="PS00216">
    <property type="entry name" value="SUGAR_TRANSPORT_1"/>
    <property type="match status" value="1"/>
</dbReference>
<name>A0ABW6ZWB5_9HYPH</name>
<dbReference type="EMBL" id="JBAFVH010000006">
    <property type="protein sequence ID" value="MFG1372742.1"/>
    <property type="molecule type" value="Genomic_DNA"/>
</dbReference>
<accession>A0ABW6ZWB5</accession>
<dbReference type="PANTHER" id="PTHR23508:SF10">
    <property type="entry name" value="CARBOXYLIC ACID TRANSPORTER PROTEIN HOMOLOG"/>
    <property type="match status" value="1"/>
</dbReference>
<dbReference type="Gene3D" id="1.20.1250.20">
    <property type="entry name" value="MFS general substrate transporter like domains"/>
    <property type="match status" value="1"/>
</dbReference>
<gene>
    <name evidence="7" type="ORF">V5F32_11250</name>
</gene>
<dbReference type="InterPro" id="IPR020846">
    <property type="entry name" value="MFS_dom"/>
</dbReference>
<sequence length="455" mass="47274">MTTPAERTIDVRRFLDEQPISGFQWLIFALCFAIVLLDGFDTAAIGYIAPSLLGEWNIAKTDLAPVLSAALFGLAGGALCSGPLADRFGRKLVLLAAAAVMGVASLVAATAGSLDALVIWRFVTGLGLGAAMPNAVTLVSEYCPAKRRALVTNAMFCGFPLGAAAGGFVAAWMIPHFGWRSVLELGGVAPLLLVAVMIALLPESVRHLAQHGAPAEKIGRILQRISAAARGATRFVLDEGEGTAEAGRRGITVVFSAPYICGTLCLWVAYFMGLVIFYGLINWMPIILRDSGISPTQATLISALFPLGGLGAILAGWLMDRFHADLVVAAGFLLTALAVYAIGQVVGQIGPLTMAVFIAGTVMNTAQSSLPALAAMFYPTRGRATGVAWMLGIGRFGGIAGSFLVAELGRRQLGTAAVFLVMAIPALIATLAILTKAWLGPKPDASAGAVPSLGH</sequence>
<dbReference type="SUPFAM" id="SSF103473">
    <property type="entry name" value="MFS general substrate transporter"/>
    <property type="match status" value="1"/>
</dbReference>
<keyword evidence="4 5" id="KW-0472">Membrane</keyword>
<dbReference type="PROSITE" id="PS50850">
    <property type="entry name" value="MFS"/>
    <property type="match status" value="1"/>
</dbReference>
<feature type="transmembrane region" description="Helical" evidence="5">
    <location>
        <begin position="63"/>
        <end position="85"/>
    </location>
</feature>
<dbReference type="RefSeq" id="WP_393992603.1">
    <property type="nucleotide sequence ID" value="NZ_JBAFVH010000006.1"/>
</dbReference>
<keyword evidence="3 5" id="KW-1133">Transmembrane helix</keyword>
<feature type="transmembrane region" description="Helical" evidence="5">
    <location>
        <begin position="181"/>
        <end position="201"/>
    </location>
</feature>
<dbReference type="Proteomes" id="UP001604002">
    <property type="component" value="Unassembled WGS sequence"/>
</dbReference>
<feature type="transmembrane region" description="Helical" evidence="5">
    <location>
        <begin position="151"/>
        <end position="175"/>
    </location>
</feature>
<feature type="transmembrane region" description="Helical" evidence="5">
    <location>
        <begin position="300"/>
        <end position="319"/>
    </location>
</feature>
<comment type="caution">
    <text evidence="7">The sequence shown here is derived from an EMBL/GenBank/DDBJ whole genome shotgun (WGS) entry which is preliminary data.</text>
</comment>